<dbReference type="Proteomes" id="UP000446348">
    <property type="component" value="Unassembled WGS sequence"/>
</dbReference>
<sequence>MELLTIKKKEAHSRCLRTAVGQAEKPDSRWPPIRAQRELCGAAGARGQLRRIGIGDPVCKKNAARPVCHRRTDTDKKEETPVLCVHNTRFSA</sequence>
<name>A0A845RJH9_9FIRM</name>
<dbReference type="AlphaFoldDB" id="A0A845RJH9"/>
<evidence type="ECO:0000313" key="2">
    <source>
        <dbReference type="Proteomes" id="UP000446348"/>
    </source>
</evidence>
<organism evidence="1 2">
    <name type="scientific">Anaerotruncus colihominis</name>
    <dbReference type="NCBI Taxonomy" id="169435"/>
    <lineage>
        <taxon>Bacteria</taxon>
        <taxon>Bacillati</taxon>
        <taxon>Bacillota</taxon>
        <taxon>Clostridia</taxon>
        <taxon>Eubacteriales</taxon>
        <taxon>Oscillospiraceae</taxon>
        <taxon>Anaerotruncus</taxon>
    </lineage>
</organism>
<proteinExistence type="predicted"/>
<comment type="caution">
    <text evidence="1">The sequence shown here is derived from an EMBL/GenBank/DDBJ whole genome shotgun (WGS) entry which is preliminary data.</text>
</comment>
<gene>
    <name evidence="1" type="ORF">D3Z39_03205</name>
</gene>
<dbReference type="EMBL" id="QXWZ01000004">
    <property type="protein sequence ID" value="NBI77892.1"/>
    <property type="molecule type" value="Genomic_DNA"/>
</dbReference>
<protein>
    <submittedName>
        <fullName evidence="1">Uncharacterized protein</fullName>
    </submittedName>
</protein>
<evidence type="ECO:0000313" key="1">
    <source>
        <dbReference type="EMBL" id="NBI77892.1"/>
    </source>
</evidence>
<reference evidence="1 2" key="1">
    <citation type="submission" date="2018-08" db="EMBL/GenBank/DDBJ databases">
        <title>Murine metabolic-syndrome-specific gut microbial biobank.</title>
        <authorList>
            <person name="Liu C."/>
        </authorList>
    </citation>
    <scope>NUCLEOTIDE SEQUENCE [LARGE SCALE GENOMIC DNA]</scope>
    <source>
        <strain evidence="1 2">X69</strain>
    </source>
</reference>
<accession>A0A845RJH9</accession>